<dbReference type="InterPro" id="IPR012338">
    <property type="entry name" value="Beta-lactam/transpept-like"/>
</dbReference>
<keyword evidence="1" id="KW-0812">Transmembrane</keyword>
<feature type="chain" id="PRO_5046527311" evidence="2">
    <location>
        <begin position="26"/>
        <end position="638"/>
    </location>
</feature>
<reference evidence="5" key="1">
    <citation type="submission" date="2023-09" db="EMBL/GenBank/DDBJ databases">
        <authorList>
            <person name="Li S."/>
            <person name="Li X."/>
            <person name="Zhang C."/>
            <person name="Zhao Z."/>
        </authorList>
    </citation>
    <scope>NUCLEOTIDE SEQUENCE [LARGE SCALE GENOMIC DNA]</scope>
    <source>
        <strain evidence="5">SQ345</strain>
    </source>
</reference>
<feature type="transmembrane region" description="Helical" evidence="1">
    <location>
        <begin position="541"/>
        <end position="561"/>
    </location>
</feature>
<dbReference type="RefSeq" id="WP_348386355.1">
    <property type="nucleotide sequence ID" value="NZ_CP134146.1"/>
</dbReference>
<dbReference type="InterPro" id="IPR050491">
    <property type="entry name" value="AmpC-like"/>
</dbReference>
<dbReference type="PANTHER" id="PTHR46825">
    <property type="entry name" value="D-ALANYL-D-ALANINE-CARBOXYPEPTIDASE/ENDOPEPTIDASE AMPH"/>
    <property type="match status" value="1"/>
</dbReference>
<dbReference type="EMBL" id="CP134146">
    <property type="protein sequence ID" value="WNC67191.1"/>
    <property type="molecule type" value="Genomic_DNA"/>
</dbReference>
<keyword evidence="1" id="KW-0472">Membrane</keyword>
<dbReference type="Pfam" id="PF00144">
    <property type="entry name" value="Beta-lactamase"/>
    <property type="match status" value="1"/>
</dbReference>
<feature type="transmembrane region" description="Helical" evidence="1">
    <location>
        <begin position="496"/>
        <end position="521"/>
    </location>
</feature>
<dbReference type="GO" id="GO:0016787">
    <property type="term" value="F:hydrolase activity"/>
    <property type="evidence" value="ECO:0007669"/>
    <property type="project" value="UniProtKB-KW"/>
</dbReference>
<gene>
    <name evidence="4" type="ORF">RI845_11755</name>
</gene>
<protein>
    <submittedName>
        <fullName evidence="4">Serine hydrolase domain-containing protein</fullName>
        <ecNumber evidence="4">3.1.1.103</ecNumber>
    </submittedName>
</protein>
<feature type="transmembrane region" description="Helical" evidence="1">
    <location>
        <begin position="573"/>
        <end position="597"/>
    </location>
</feature>
<evidence type="ECO:0000256" key="1">
    <source>
        <dbReference type="SAM" id="Phobius"/>
    </source>
</evidence>
<dbReference type="Gene3D" id="3.40.710.10">
    <property type="entry name" value="DD-peptidase/beta-lactamase superfamily"/>
    <property type="match status" value="1"/>
</dbReference>
<feature type="transmembrane region" description="Helical" evidence="1">
    <location>
        <begin position="609"/>
        <end position="637"/>
    </location>
</feature>
<evidence type="ECO:0000313" key="4">
    <source>
        <dbReference type="EMBL" id="WNC67191.1"/>
    </source>
</evidence>
<evidence type="ECO:0000259" key="3">
    <source>
        <dbReference type="Pfam" id="PF00144"/>
    </source>
</evidence>
<accession>A0ABY9TFJ5</accession>
<keyword evidence="4" id="KW-0378">Hydrolase</keyword>
<dbReference type="SUPFAM" id="SSF56601">
    <property type="entry name" value="beta-lactamase/transpeptidase-like"/>
    <property type="match status" value="1"/>
</dbReference>
<dbReference type="Proteomes" id="UP001248581">
    <property type="component" value="Chromosome"/>
</dbReference>
<keyword evidence="2" id="KW-0732">Signal</keyword>
<dbReference type="InterPro" id="IPR001466">
    <property type="entry name" value="Beta-lactam-related"/>
</dbReference>
<evidence type="ECO:0000256" key="2">
    <source>
        <dbReference type="SAM" id="SignalP"/>
    </source>
</evidence>
<dbReference type="PANTHER" id="PTHR46825:SF9">
    <property type="entry name" value="BETA-LACTAMASE-RELATED DOMAIN-CONTAINING PROTEIN"/>
    <property type="match status" value="1"/>
</dbReference>
<feature type="domain" description="Beta-lactamase-related" evidence="3">
    <location>
        <begin position="51"/>
        <end position="370"/>
    </location>
</feature>
<keyword evidence="1" id="KW-1133">Transmembrane helix</keyword>
<name>A0ABY9TFJ5_9GAMM</name>
<evidence type="ECO:0000313" key="5">
    <source>
        <dbReference type="Proteomes" id="UP001248581"/>
    </source>
</evidence>
<feature type="signal peptide" evidence="2">
    <location>
        <begin position="1"/>
        <end position="25"/>
    </location>
</feature>
<proteinExistence type="predicted"/>
<dbReference type="EC" id="3.1.1.103" evidence="4"/>
<organism evidence="4 5">
    <name type="scientific">Thalassotalea nanhaiensis</name>
    <dbReference type="NCBI Taxonomy" id="3065648"/>
    <lineage>
        <taxon>Bacteria</taxon>
        <taxon>Pseudomonadati</taxon>
        <taxon>Pseudomonadota</taxon>
        <taxon>Gammaproteobacteria</taxon>
        <taxon>Alteromonadales</taxon>
        <taxon>Colwelliaceae</taxon>
        <taxon>Thalassotalea</taxon>
    </lineage>
</organism>
<sequence length="638" mass="70588">MKIKTALTKLILPVVVSLLITTAIAAQNQTVDQDSNTVEENSPPNNIQELQEAIAELIKKNDLPAVGIAMIDETGPVWVGALGKANLENNITADEDSMFRIGSISKMFVALSVLKLVEEGKLDLMDKVAELVPEIEFENKWHETSPVRVVHLLEHTTGWDDIHLPEYAHNDPTPATLKQALDFHPHSRVSRWEPGTRSSYCNSGPPVAAYIVAKITGTGFEEYVKANFFDPIGMSTATYFLNDDVISKGVTLYNNGNEPQDYWHISMRPSGSINASSLDMSKFLQFFINRGLVESEQLVSISSLKRMERAESTNAAKIGLQVGYGLNNYSSVHKSWVYQGHNGGVNGGLAELAYIPGVNVGHVIMVNSGDYGTFKKISKLVSDYETRNLTTPDIQPNVQITDAHKKIEGLYFPINSRQQANYFIERIANIEVLSFEDNHLVRKPLLGGKPTKYYPESPILYKSFKTGLVSLTLAEDPIAGAVVHATNRVLQPINPLVAYGQLVVAVIWFISIVSSILYVLVWGIRKLNKKIPSGATISIRLWPLLSAISIISFVVLFSLGASSPFESFGVPSLYSVGIFIATIAFAVFSILGFYTTIKERATQMNRVNYWYCAISSSTHFLVTIYLFYFGVIGLMTWA</sequence>
<keyword evidence="5" id="KW-1185">Reference proteome</keyword>